<dbReference type="RefSeq" id="XP_040776651.1">
    <property type="nucleotide sequence ID" value="XM_040922132.1"/>
</dbReference>
<dbReference type="AlphaFoldDB" id="A0A9P4Y3X1"/>
<name>A0A9P4Y3X1_CRYP1</name>
<evidence type="ECO:0000313" key="2">
    <source>
        <dbReference type="EMBL" id="KAF3765690.1"/>
    </source>
</evidence>
<dbReference type="OrthoDB" id="1918685at2759"/>
<dbReference type="InterPro" id="IPR012340">
    <property type="entry name" value="NA-bd_OB-fold"/>
</dbReference>
<dbReference type="GeneID" id="63839261"/>
<dbReference type="Proteomes" id="UP000803844">
    <property type="component" value="Unassembled WGS sequence"/>
</dbReference>
<feature type="region of interest" description="Disordered" evidence="1">
    <location>
        <begin position="130"/>
        <end position="153"/>
    </location>
</feature>
<gene>
    <name evidence="2" type="ORF">M406DRAFT_345969</name>
</gene>
<protein>
    <submittedName>
        <fullName evidence="2">Uncharacterized protein</fullName>
    </submittedName>
</protein>
<feature type="compositionally biased region" description="Acidic residues" evidence="1">
    <location>
        <begin position="136"/>
        <end position="153"/>
    </location>
</feature>
<dbReference type="EMBL" id="MU032347">
    <property type="protein sequence ID" value="KAF3765690.1"/>
    <property type="molecule type" value="Genomic_DNA"/>
</dbReference>
<evidence type="ECO:0000256" key="1">
    <source>
        <dbReference type="SAM" id="MobiDB-lite"/>
    </source>
</evidence>
<sequence>MSAPRPHLESTVRVASGSDPFTLEPCIEDMLETQHCTPGSVLQVEGIDEVNPISPRYRAVRLLLGDGELCIQALAVPEMHHVVNSRRFHLGCYVRLDWFELRFIPIRPIPIIEGLDSDLGLGDYLEQEAGERKDDDYDDDDEEQEEEQEGEQEEVFLIVRDMSVVGWDPACVQMTAESRRQTIQPLAQRKPLVVFNPQVEAIERARDDKDSPPTSTTQRPLALREGTTAEHINSSKPLKLTPLRSIPNLPYKQNWVVNVLAVVTSLSGVELAILPPNKQPFKQRTARLADPSTSKQVLLTVFLDPEAFTPAVGSVVLLLAVKNHRFDGGSLKKYGNEVVKDRSTWWVENPQDIEGCDVDGLARWWAEKSSKGFVRLLGAE</sequence>
<organism evidence="2 3">
    <name type="scientific">Cryphonectria parasitica (strain ATCC 38755 / EP155)</name>
    <dbReference type="NCBI Taxonomy" id="660469"/>
    <lineage>
        <taxon>Eukaryota</taxon>
        <taxon>Fungi</taxon>
        <taxon>Dikarya</taxon>
        <taxon>Ascomycota</taxon>
        <taxon>Pezizomycotina</taxon>
        <taxon>Sordariomycetes</taxon>
        <taxon>Sordariomycetidae</taxon>
        <taxon>Diaporthales</taxon>
        <taxon>Cryphonectriaceae</taxon>
        <taxon>Cryphonectria-Endothia species complex</taxon>
        <taxon>Cryphonectria</taxon>
    </lineage>
</organism>
<evidence type="ECO:0000313" key="3">
    <source>
        <dbReference type="Proteomes" id="UP000803844"/>
    </source>
</evidence>
<dbReference type="Gene3D" id="2.40.50.140">
    <property type="entry name" value="Nucleic acid-binding proteins"/>
    <property type="match status" value="2"/>
</dbReference>
<accession>A0A9P4Y3X1</accession>
<proteinExistence type="predicted"/>
<reference evidence="2" key="1">
    <citation type="journal article" date="2020" name="Phytopathology">
        <title>Genome sequence of the chestnut blight fungus Cryphonectria parasitica EP155: A fundamental resource for an archetypical invasive plant pathogen.</title>
        <authorList>
            <person name="Crouch J.A."/>
            <person name="Dawe A."/>
            <person name="Aerts A."/>
            <person name="Barry K."/>
            <person name="Churchill A.C.L."/>
            <person name="Grimwood J."/>
            <person name="Hillman B."/>
            <person name="Milgroom M.G."/>
            <person name="Pangilinan J."/>
            <person name="Smith M."/>
            <person name="Salamov A."/>
            <person name="Schmutz J."/>
            <person name="Yadav J."/>
            <person name="Grigoriev I.V."/>
            <person name="Nuss D."/>
        </authorList>
    </citation>
    <scope>NUCLEOTIDE SEQUENCE</scope>
    <source>
        <strain evidence="2">EP155</strain>
    </source>
</reference>
<keyword evidence="3" id="KW-1185">Reference proteome</keyword>
<comment type="caution">
    <text evidence="2">The sequence shown here is derived from an EMBL/GenBank/DDBJ whole genome shotgun (WGS) entry which is preliminary data.</text>
</comment>